<feature type="chain" id="PRO_5047402070" evidence="2">
    <location>
        <begin position="21"/>
        <end position="256"/>
    </location>
</feature>
<feature type="region of interest" description="Disordered" evidence="1">
    <location>
        <begin position="166"/>
        <end position="214"/>
    </location>
</feature>
<comment type="caution">
    <text evidence="3">The sequence shown here is derived from an EMBL/GenBank/DDBJ whole genome shotgun (WGS) entry which is preliminary data.</text>
</comment>
<keyword evidence="2" id="KW-0732">Signal</keyword>
<dbReference type="EMBL" id="CAXAMN010027011">
    <property type="protein sequence ID" value="CAK9107592.1"/>
    <property type="molecule type" value="Genomic_DNA"/>
</dbReference>
<reference evidence="3 4" key="1">
    <citation type="submission" date="2024-02" db="EMBL/GenBank/DDBJ databases">
        <authorList>
            <person name="Chen Y."/>
            <person name="Shah S."/>
            <person name="Dougan E. K."/>
            <person name="Thang M."/>
            <person name="Chan C."/>
        </authorList>
    </citation>
    <scope>NUCLEOTIDE SEQUENCE [LARGE SCALE GENOMIC DNA]</scope>
</reference>
<accession>A0ABP0S5E6</accession>
<gene>
    <name evidence="3" type="ORF">CCMP2556_LOCUS50203</name>
</gene>
<name>A0ABP0S5E6_9DINO</name>
<evidence type="ECO:0000256" key="1">
    <source>
        <dbReference type="SAM" id="MobiDB-lite"/>
    </source>
</evidence>
<feature type="signal peptide" evidence="2">
    <location>
        <begin position="1"/>
        <end position="20"/>
    </location>
</feature>
<evidence type="ECO:0000313" key="4">
    <source>
        <dbReference type="Proteomes" id="UP001642484"/>
    </source>
</evidence>
<feature type="compositionally biased region" description="Basic and acidic residues" evidence="1">
    <location>
        <begin position="186"/>
        <end position="210"/>
    </location>
</feature>
<protein>
    <submittedName>
        <fullName evidence="3">Uncharacterized protein</fullName>
    </submittedName>
</protein>
<dbReference type="Proteomes" id="UP001642484">
    <property type="component" value="Unassembled WGS sequence"/>
</dbReference>
<evidence type="ECO:0000313" key="3">
    <source>
        <dbReference type="EMBL" id="CAK9107592.1"/>
    </source>
</evidence>
<proteinExistence type="predicted"/>
<evidence type="ECO:0000256" key="2">
    <source>
        <dbReference type="SAM" id="SignalP"/>
    </source>
</evidence>
<keyword evidence="4" id="KW-1185">Reference proteome</keyword>
<sequence length="256" mass="28527">MVRIWPFLALFIESYADCEGGRCHATSNVLLQRKREELSQQLVYESTYEGGGSDPMLMEGHFTLTYDPSVYCCDAATIQEMQQKGMLSFQEGIAEVLGHGLLYDDMTLQFRADSANHSEVDVKFLFRCPAEKNLWRRSILFVRGHLFLRRGDLSRCHAGRDAGHHHGAAPECVAGEDDLPRPPCGRLDRTDPNDQSDHGRTGGKKERGEPKGMGQQFGTVCEWIVGFAGNGKKHIGLLKKQADVGPSLDHIVMLHA</sequence>
<organism evidence="3 4">
    <name type="scientific">Durusdinium trenchii</name>
    <dbReference type="NCBI Taxonomy" id="1381693"/>
    <lineage>
        <taxon>Eukaryota</taxon>
        <taxon>Sar</taxon>
        <taxon>Alveolata</taxon>
        <taxon>Dinophyceae</taxon>
        <taxon>Suessiales</taxon>
        <taxon>Symbiodiniaceae</taxon>
        <taxon>Durusdinium</taxon>
    </lineage>
</organism>